<dbReference type="Gene3D" id="3.90.1150.10">
    <property type="entry name" value="Aspartate Aminotransferase, domain 1"/>
    <property type="match status" value="1"/>
</dbReference>
<dbReference type="RefSeq" id="WP_255854360.1">
    <property type="nucleotide sequence ID" value="NZ_CP073347.1"/>
</dbReference>
<evidence type="ECO:0000256" key="2">
    <source>
        <dbReference type="ARBA" id="ARBA00022679"/>
    </source>
</evidence>
<dbReference type="PIRSF" id="PIRSF000521">
    <property type="entry name" value="Transaminase_4ab_Lys_Orn"/>
    <property type="match status" value="1"/>
</dbReference>
<gene>
    <name evidence="5" type="ORF">KDW95_01015</name>
</gene>
<dbReference type="PANTHER" id="PTHR42684">
    <property type="entry name" value="ADENOSYLMETHIONINE-8-AMINO-7-OXONONANOATE AMINOTRANSFERASE"/>
    <property type="match status" value="1"/>
</dbReference>
<dbReference type="InterPro" id="IPR015421">
    <property type="entry name" value="PyrdxlP-dep_Trfase_major"/>
</dbReference>
<dbReference type="InterPro" id="IPR005814">
    <property type="entry name" value="Aminotrans_3"/>
</dbReference>
<accession>A0ABY5HKA2</accession>
<evidence type="ECO:0000313" key="5">
    <source>
        <dbReference type="EMBL" id="UTW12296.1"/>
    </source>
</evidence>
<dbReference type="PANTHER" id="PTHR42684:SF1">
    <property type="entry name" value="BETA-ALANINE--PYRUVATE AMINOTRANSFERASE"/>
    <property type="match status" value="1"/>
</dbReference>
<dbReference type="InterPro" id="IPR015422">
    <property type="entry name" value="PyrdxlP-dep_Trfase_small"/>
</dbReference>
<keyword evidence="1 5" id="KW-0032">Aminotransferase</keyword>
<keyword evidence="6" id="KW-1185">Reference proteome</keyword>
<keyword evidence="2" id="KW-0808">Transferase</keyword>
<dbReference type="Gene3D" id="3.40.640.10">
    <property type="entry name" value="Type I PLP-dependent aspartate aminotransferase-like (Major domain)"/>
    <property type="match status" value="1"/>
</dbReference>
<evidence type="ECO:0000256" key="4">
    <source>
        <dbReference type="RuleBase" id="RU003560"/>
    </source>
</evidence>
<reference evidence="5" key="1">
    <citation type="submission" date="2021-04" db="EMBL/GenBank/DDBJ databases">
        <title>Oceanospirillales bacteria with DddD are important DMSP degraders in coastal seawater.</title>
        <authorList>
            <person name="Liu J."/>
        </authorList>
    </citation>
    <scope>NUCLEOTIDE SEQUENCE</scope>
    <source>
        <strain evidence="5">D13-1</strain>
    </source>
</reference>
<dbReference type="GO" id="GO:0008483">
    <property type="term" value="F:transaminase activity"/>
    <property type="evidence" value="ECO:0007669"/>
    <property type="project" value="UniProtKB-KW"/>
</dbReference>
<dbReference type="Pfam" id="PF00202">
    <property type="entry name" value="Aminotran_3"/>
    <property type="match status" value="1"/>
</dbReference>
<evidence type="ECO:0000256" key="1">
    <source>
        <dbReference type="ARBA" id="ARBA00022576"/>
    </source>
</evidence>
<protein>
    <submittedName>
        <fullName evidence="5">Aminotransferase class III-fold pyridoxal phosphate-dependent enzyme</fullName>
    </submittedName>
</protein>
<sequence length="438" mass="47402">MKKYKSLDAFWMPFTSNRSFKAKPRIIEKTEGVYCYTDEGRQILDATAGLWCVNAGHSRTEIAEAIGRQALELDYTSPFSFGHDIGFEFAERLIQHTPGNLNKVFFANSGSEAVESALKIALAYQVARGKAGKYKLIGRELAYHGVNFGGISVGGLTANRKGFGPLLPVDHLPHTLDLTRNAFSKGLPAHELEKADALEELIRLHDASSIAAVIVEPISGAGGVILPPAGYLKRLRELCTQHDILLIFDEVITGWGRLGSAFAATEFDVVPDMIVSAKGITNGIVPLGAVFVDDAIHDRIMESAPAGAVEFYHGYTYSGNPVACAAGLATLDIYEREGLLTRASGEIGQYWQQSLHSLRDIEQVVDVRNYGLIGAVQFAEGAFGDKPVGAAFQGACYDNGVMIRAVGNSIAFSPPLTIEKQHIDQLVEAIRKTAAELF</sequence>
<dbReference type="EMBL" id="CP073347">
    <property type="protein sequence ID" value="UTW12296.1"/>
    <property type="molecule type" value="Genomic_DNA"/>
</dbReference>
<comment type="similarity">
    <text evidence="4">Belongs to the class-III pyridoxal-phosphate-dependent aminotransferase family.</text>
</comment>
<organism evidence="5 6">
    <name type="scientific">Marinobacterium rhizophilum</name>
    <dbReference type="NCBI Taxonomy" id="420402"/>
    <lineage>
        <taxon>Bacteria</taxon>
        <taxon>Pseudomonadati</taxon>
        <taxon>Pseudomonadota</taxon>
        <taxon>Gammaproteobacteria</taxon>
        <taxon>Oceanospirillales</taxon>
        <taxon>Oceanospirillaceae</taxon>
        <taxon>Marinobacterium</taxon>
    </lineage>
</organism>
<dbReference type="Proteomes" id="UP001058461">
    <property type="component" value="Chromosome"/>
</dbReference>
<keyword evidence="3 4" id="KW-0663">Pyridoxal phosphate</keyword>
<evidence type="ECO:0000256" key="3">
    <source>
        <dbReference type="ARBA" id="ARBA00022898"/>
    </source>
</evidence>
<evidence type="ECO:0000313" key="6">
    <source>
        <dbReference type="Proteomes" id="UP001058461"/>
    </source>
</evidence>
<dbReference type="InterPro" id="IPR015424">
    <property type="entry name" value="PyrdxlP-dep_Trfase"/>
</dbReference>
<proteinExistence type="inferred from homology"/>
<name>A0ABY5HKA2_9GAMM</name>
<dbReference type="SUPFAM" id="SSF53383">
    <property type="entry name" value="PLP-dependent transferases"/>
    <property type="match status" value="1"/>
</dbReference>
<dbReference type="CDD" id="cd00610">
    <property type="entry name" value="OAT_like"/>
    <property type="match status" value="1"/>
</dbReference>